<name>A0ABT8LHQ8_9BACT</name>
<protein>
    <submittedName>
        <fullName evidence="2">Uncharacterized protein</fullName>
    </submittedName>
</protein>
<organism evidence="2 3">
    <name type="scientific">Agaribacillus aureus</name>
    <dbReference type="NCBI Taxonomy" id="3051825"/>
    <lineage>
        <taxon>Bacteria</taxon>
        <taxon>Pseudomonadati</taxon>
        <taxon>Bacteroidota</taxon>
        <taxon>Cytophagia</taxon>
        <taxon>Cytophagales</taxon>
        <taxon>Splendidivirgaceae</taxon>
        <taxon>Agaribacillus</taxon>
    </lineage>
</organism>
<gene>
    <name evidence="2" type="ORF">QQ020_35050</name>
</gene>
<evidence type="ECO:0000313" key="3">
    <source>
        <dbReference type="Proteomes" id="UP001172083"/>
    </source>
</evidence>
<keyword evidence="3" id="KW-1185">Reference proteome</keyword>
<reference evidence="2" key="1">
    <citation type="submission" date="2023-06" db="EMBL/GenBank/DDBJ databases">
        <title>Genomic of Agaribacillus aureum.</title>
        <authorList>
            <person name="Wang G."/>
        </authorList>
    </citation>
    <scope>NUCLEOTIDE SEQUENCE</scope>
    <source>
        <strain evidence="2">BMA12</strain>
    </source>
</reference>
<keyword evidence="1" id="KW-0175">Coiled coil</keyword>
<evidence type="ECO:0000256" key="1">
    <source>
        <dbReference type="SAM" id="Coils"/>
    </source>
</evidence>
<dbReference type="RefSeq" id="WP_346762681.1">
    <property type="nucleotide sequence ID" value="NZ_JAUJEB010000015.1"/>
</dbReference>
<comment type="caution">
    <text evidence="2">The sequence shown here is derived from an EMBL/GenBank/DDBJ whole genome shotgun (WGS) entry which is preliminary data.</text>
</comment>
<sequence>MENRKPEKRTKIMNSKEEITALFVKFIDQTINKEEMTLFNRYLKQSGTDPEILRLLSEAWDYVILTNDFTQQNFDISDLNHLDKKKNLLEELIKINKEQQQELAQVIKKITHSKQDPDLIAGRKKRRWLRWLKVFF</sequence>
<feature type="coiled-coil region" evidence="1">
    <location>
        <begin position="79"/>
        <end position="116"/>
    </location>
</feature>
<proteinExistence type="predicted"/>
<dbReference type="Proteomes" id="UP001172083">
    <property type="component" value="Unassembled WGS sequence"/>
</dbReference>
<evidence type="ECO:0000313" key="2">
    <source>
        <dbReference type="EMBL" id="MDN5217345.1"/>
    </source>
</evidence>
<dbReference type="EMBL" id="JAUJEB010000015">
    <property type="protein sequence ID" value="MDN5217345.1"/>
    <property type="molecule type" value="Genomic_DNA"/>
</dbReference>
<accession>A0ABT8LHQ8</accession>